<dbReference type="EMBL" id="DUZY01000001">
    <property type="protein sequence ID" value="DAD23945.1"/>
    <property type="molecule type" value="Genomic_DNA"/>
</dbReference>
<keyword evidence="1" id="KW-0732">Signal</keyword>
<evidence type="ECO:0000313" key="3">
    <source>
        <dbReference type="Proteomes" id="UP000607653"/>
    </source>
</evidence>
<comment type="caution">
    <text evidence="2">The sequence shown here is derived from an EMBL/GenBank/DDBJ whole genome shotgun (WGS) entry which is preliminary data.</text>
</comment>
<evidence type="ECO:0000313" key="2">
    <source>
        <dbReference type="EMBL" id="DAD23945.1"/>
    </source>
</evidence>
<organism evidence="2 3">
    <name type="scientific">Nelumbo nucifera</name>
    <name type="common">Sacred lotus</name>
    <dbReference type="NCBI Taxonomy" id="4432"/>
    <lineage>
        <taxon>Eukaryota</taxon>
        <taxon>Viridiplantae</taxon>
        <taxon>Streptophyta</taxon>
        <taxon>Embryophyta</taxon>
        <taxon>Tracheophyta</taxon>
        <taxon>Spermatophyta</taxon>
        <taxon>Magnoliopsida</taxon>
        <taxon>Proteales</taxon>
        <taxon>Nelumbonaceae</taxon>
        <taxon>Nelumbo</taxon>
    </lineage>
</organism>
<keyword evidence="3" id="KW-1185">Reference proteome</keyword>
<dbReference type="AlphaFoldDB" id="A0A822XYU1"/>
<reference evidence="2 3" key="1">
    <citation type="journal article" date="2020" name="Mol. Biol. Evol.">
        <title>Distinct Expression and Methylation Patterns for Genes with Different Fates following a Single Whole-Genome Duplication in Flowering Plants.</title>
        <authorList>
            <person name="Shi T."/>
            <person name="Rahmani R.S."/>
            <person name="Gugger P.F."/>
            <person name="Wang M."/>
            <person name="Li H."/>
            <person name="Zhang Y."/>
            <person name="Li Z."/>
            <person name="Wang Q."/>
            <person name="Van de Peer Y."/>
            <person name="Marchal K."/>
            <person name="Chen J."/>
        </authorList>
    </citation>
    <scope>NUCLEOTIDE SEQUENCE [LARGE SCALE GENOMIC DNA]</scope>
    <source>
        <tissue evidence="2">Leaf</tissue>
    </source>
</reference>
<dbReference type="Proteomes" id="UP000607653">
    <property type="component" value="Unassembled WGS sequence"/>
</dbReference>
<gene>
    <name evidence="2" type="ORF">HUJ06_025408</name>
</gene>
<proteinExistence type="predicted"/>
<feature type="signal peptide" evidence="1">
    <location>
        <begin position="1"/>
        <end position="25"/>
    </location>
</feature>
<accession>A0A822XYU1</accession>
<sequence length="128" mass="14185">MGFLAVGFLMLAVLLSMQRMQDAAGYMGQKMEMMTEKVLHPNPKLKSICILAGDRYRSGIFAHWPRGGNTTLCNFQPVGPCNYHHRFSSDGVPHGGFLEANGVIVYVLVTEVLNGRDNDNSARLRTLD</sequence>
<protein>
    <submittedName>
        <fullName evidence="2">Uncharacterized protein</fullName>
    </submittedName>
</protein>
<feature type="chain" id="PRO_5032994728" evidence="1">
    <location>
        <begin position="26"/>
        <end position="128"/>
    </location>
</feature>
<evidence type="ECO:0000256" key="1">
    <source>
        <dbReference type="SAM" id="SignalP"/>
    </source>
</evidence>
<name>A0A822XYU1_NELNU</name>